<dbReference type="CDD" id="cd00167">
    <property type="entry name" value="SANT"/>
    <property type="match status" value="1"/>
</dbReference>
<feature type="domain" description="Myb-like" evidence="2">
    <location>
        <begin position="429"/>
        <end position="478"/>
    </location>
</feature>
<sequence length="482" mass="51911">MPFNTSSGPQGSLQIIHYHGPPTPKRSAQQPRSKIHSERQNKESLTTTLDEVESVDLALLSEDEGNCSISGIGGGRGDFSQDEGVPMLSSREDAENEASGQPAPSEGCGQGTIDALSSESMDGAKIPASDAPYLRSPSTPPTSPANMNIEQSIQERLTDKKGEGEVRLRIIRRASSGNSSGSDANDKIYEGKSAAFLTRKRKRPAPVGDKSEATKSSTNTEAEDHSRPTHYKAAKAVSASEEGTPSSKYDGKQPKSAGIDTGGGPNAKNPSFTPDPPHATGKTRSSAKSVPQVQWRLSGFPLLQVSADESFLTALFRTCGGPCILSSSYAAEFLENVGYTTKLDATIEPLTPDAWYLTSLVDHLPGSGRGTCQLVSALPSVQPNRVDNTSLPDNGRPHGDVGDETQSRDYDSSSDEGDECSSDVMYEHMSSGKKIRWSEEDDNRLRRWKEAGKPWGWICRQFSNRSPGAVQVRWHTKLRAKA</sequence>
<feature type="compositionally biased region" description="Basic and acidic residues" evidence="1">
    <location>
        <begin position="395"/>
        <end position="411"/>
    </location>
</feature>
<evidence type="ECO:0000259" key="2">
    <source>
        <dbReference type="PROSITE" id="PS50090"/>
    </source>
</evidence>
<dbReference type="InterPro" id="IPR009057">
    <property type="entry name" value="Homeodomain-like_sf"/>
</dbReference>
<feature type="compositionally biased region" description="Acidic residues" evidence="1">
    <location>
        <begin position="412"/>
        <end position="421"/>
    </location>
</feature>
<dbReference type="PROSITE" id="PS50090">
    <property type="entry name" value="MYB_LIKE"/>
    <property type="match status" value="1"/>
</dbReference>
<dbReference type="GeneID" id="54587761"/>
<dbReference type="EMBL" id="ML987201">
    <property type="protein sequence ID" value="KAF2245064.1"/>
    <property type="molecule type" value="Genomic_DNA"/>
</dbReference>
<feature type="region of interest" description="Disordered" evidence="1">
    <location>
        <begin position="383"/>
        <end position="422"/>
    </location>
</feature>
<dbReference type="AlphaFoldDB" id="A0A6A6I3J8"/>
<dbReference type="OrthoDB" id="3800343at2759"/>
<feature type="region of interest" description="Disordered" evidence="1">
    <location>
        <begin position="65"/>
        <end position="290"/>
    </location>
</feature>
<dbReference type="Pfam" id="PF13921">
    <property type="entry name" value="Myb_DNA-bind_6"/>
    <property type="match status" value="1"/>
</dbReference>
<feature type="compositionally biased region" description="Low complexity" evidence="1">
    <location>
        <begin position="173"/>
        <end position="183"/>
    </location>
</feature>
<name>A0A6A6I3J8_9PLEO</name>
<evidence type="ECO:0000313" key="3">
    <source>
        <dbReference type="EMBL" id="KAF2245064.1"/>
    </source>
</evidence>
<gene>
    <name evidence="3" type="ORF">BU26DRAFT_578662</name>
</gene>
<dbReference type="RefSeq" id="XP_033680068.1">
    <property type="nucleotide sequence ID" value="XM_033834431.1"/>
</dbReference>
<reference evidence="3" key="1">
    <citation type="journal article" date="2020" name="Stud. Mycol.">
        <title>101 Dothideomycetes genomes: a test case for predicting lifestyles and emergence of pathogens.</title>
        <authorList>
            <person name="Haridas S."/>
            <person name="Albert R."/>
            <person name="Binder M."/>
            <person name="Bloem J."/>
            <person name="Labutti K."/>
            <person name="Salamov A."/>
            <person name="Andreopoulos B."/>
            <person name="Baker S."/>
            <person name="Barry K."/>
            <person name="Bills G."/>
            <person name="Bluhm B."/>
            <person name="Cannon C."/>
            <person name="Castanera R."/>
            <person name="Culley D."/>
            <person name="Daum C."/>
            <person name="Ezra D."/>
            <person name="Gonzalez J."/>
            <person name="Henrissat B."/>
            <person name="Kuo A."/>
            <person name="Liang C."/>
            <person name="Lipzen A."/>
            <person name="Lutzoni F."/>
            <person name="Magnuson J."/>
            <person name="Mondo S."/>
            <person name="Nolan M."/>
            <person name="Ohm R."/>
            <person name="Pangilinan J."/>
            <person name="Park H.-J."/>
            <person name="Ramirez L."/>
            <person name="Alfaro M."/>
            <person name="Sun H."/>
            <person name="Tritt A."/>
            <person name="Yoshinaga Y."/>
            <person name="Zwiers L.-H."/>
            <person name="Turgeon B."/>
            <person name="Goodwin S."/>
            <person name="Spatafora J."/>
            <person name="Crous P."/>
            <person name="Grigoriev I."/>
        </authorList>
    </citation>
    <scope>NUCLEOTIDE SEQUENCE</scope>
    <source>
        <strain evidence="3">CBS 122368</strain>
    </source>
</reference>
<evidence type="ECO:0000256" key="1">
    <source>
        <dbReference type="SAM" id="MobiDB-lite"/>
    </source>
</evidence>
<feature type="compositionally biased region" description="Polar residues" evidence="1">
    <location>
        <begin position="383"/>
        <end position="392"/>
    </location>
</feature>
<protein>
    <recommendedName>
        <fullName evidence="2">Myb-like domain-containing protein</fullName>
    </recommendedName>
</protein>
<accession>A0A6A6I3J8</accession>
<feature type="compositionally biased region" description="Polar residues" evidence="1">
    <location>
        <begin position="144"/>
        <end position="155"/>
    </location>
</feature>
<feature type="compositionally biased region" description="Polar residues" evidence="1">
    <location>
        <begin position="1"/>
        <end position="13"/>
    </location>
</feature>
<dbReference type="InterPro" id="IPR001005">
    <property type="entry name" value="SANT/Myb"/>
</dbReference>
<organism evidence="3 4">
    <name type="scientific">Trematosphaeria pertusa</name>
    <dbReference type="NCBI Taxonomy" id="390896"/>
    <lineage>
        <taxon>Eukaryota</taxon>
        <taxon>Fungi</taxon>
        <taxon>Dikarya</taxon>
        <taxon>Ascomycota</taxon>
        <taxon>Pezizomycotina</taxon>
        <taxon>Dothideomycetes</taxon>
        <taxon>Pleosporomycetidae</taxon>
        <taxon>Pleosporales</taxon>
        <taxon>Massarineae</taxon>
        <taxon>Trematosphaeriaceae</taxon>
        <taxon>Trematosphaeria</taxon>
    </lineage>
</organism>
<dbReference type="SUPFAM" id="SSF46689">
    <property type="entry name" value="Homeodomain-like"/>
    <property type="match status" value="1"/>
</dbReference>
<evidence type="ECO:0000313" key="4">
    <source>
        <dbReference type="Proteomes" id="UP000800094"/>
    </source>
</evidence>
<feature type="region of interest" description="Disordered" evidence="1">
    <location>
        <begin position="1"/>
        <end position="51"/>
    </location>
</feature>
<keyword evidence="4" id="KW-1185">Reference proteome</keyword>
<proteinExistence type="predicted"/>
<feature type="compositionally biased region" description="Basic and acidic residues" evidence="1">
    <location>
        <begin position="156"/>
        <end position="168"/>
    </location>
</feature>
<dbReference type="Proteomes" id="UP000800094">
    <property type="component" value="Unassembled WGS sequence"/>
</dbReference>